<dbReference type="InterPro" id="IPR001920">
    <property type="entry name" value="Asp/Glu_race"/>
</dbReference>
<dbReference type="InterPro" id="IPR015942">
    <property type="entry name" value="Asp/Glu/hydantoin_racemase"/>
</dbReference>
<dbReference type="RefSeq" id="WP_252468053.1">
    <property type="nucleotide sequence ID" value="NZ_JALBWM010000052.1"/>
</dbReference>
<evidence type="ECO:0000313" key="4">
    <source>
        <dbReference type="Proteomes" id="UP001139028"/>
    </source>
</evidence>
<evidence type="ECO:0000313" key="3">
    <source>
        <dbReference type="EMBL" id="MCO1335172.1"/>
    </source>
</evidence>
<reference evidence="3" key="1">
    <citation type="journal article" date="2022" name="Arch. Microbiol.">
        <title>Microbulbifer okhotskensis sp. nov., isolated from a deep bottom sediment of the Okhotsk Sea.</title>
        <authorList>
            <person name="Romanenko L."/>
            <person name="Kurilenko V."/>
            <person name="Otstavnykh N."/>
            <person name="Velansky P."/>
            <person name="Isaeva M."/>
            <person name="Mikhailov V."/>
        </authorList>
    </citation>
    <scope>NUCLEOTIDE SEQUENCE</scope>
    <source>
        <strain evidence="3">OS29</strain>
    </source>
</reference>
<dbReference type="PANTHER" id="PTHR21198:SF7">
    <property type="entry name" value="ASPARTATE-GLUTAMATE RACEMASE FAMILY"/>
    <property type="match status" value="1"/>
</dbReference>
<comment type="similarity">
    <text evidence="1">Belongs to the aspartate/glutamate racemases family.</text>
</comment>
<evidence type="ECO:0000256" key="1">
    <source>
        <dbReference type="ARBA" id="ARBA00007847"/>
    </source>
</evidence>
<gene>
    <name evidence="3" type="ORF">MO867_12600</name>
</gene>
<evidence type="ECO:0000256" key="2">
    <source>
        <dbReference type="ARBA" id="ARBA00023235"/>
    </source>
</evidence>
<dbReference type="AlphaFoldDB" id="A0A9X2J528"/>
<dbReference type="EMBL" id="JALBWM010000052">
    <property type="protein sequence ID" value="MCO1335172.1"/>
    <property type="molecule type" value="Genomic_DNA"/>
</dbReference>
<keyword evidence="4" id="KW-1185">Reference proteome</keyword>
<dbReference type="Gene3D" id="3.40.50.1860">
    <property type="match status" value="2"/>
</dbReference>
<dbReference type="Proteomes" id="UP001139028">
    <property type="component" value="Unassembled WGS sequence"/>
</dbReference>
<protein>
    <submittedName>
        <fullName evidence="3">Aspartate/glutamate racemase family protein</fullName>
    </submittedName>
</protein>
<keyword evidence="2" id="KW-0413">Isomerase</keyword>
<dbReference type="InterPro" id="IPR004380">
    <property type="entry name" value="Asp_race"/>
</dbReference>
<dbReference type="NCBIfam" id="TIGR00035">
    <property type="entry name" value="asp_race"/>
    <property type="match status" value="1"/>
</dbReference>
<accession>A0A9X2J528</accession>
<dbReference type="Pfam" id="PF01177">
    <property type="entry name" value="Asp_Glu_race"/>
    <property type="match status" value="1"/>
</dbReference>
<organism evidence="3 4">
    <name type="scientific">Microbulbifer okhotskensis</name>
    <dbReference type="NCBI Taxonomy" id="2926617"/>
    <lineage>
        <taxon>Bacteria</taxon>
        <taxon>Pseudomonadati</taxon>
        <taxon>Pseudomonadota</taxon>
        <taxon>Gammaproteobacteria</taxon>
        <taxon>Cellvibrionales</taxon>
        <taxon>Microbulbiferaceae</taxon>
        <taxon>Microbulbifer</taxon>
    </lineage>
</organism>
<name>A0A9X2J528_9GAMM</name>
<sequence>MKKIGLLGGMSWESTSIYYRIINEGIAKSLGGLHSAEIILYSLDFEELAQLQAAGKWKQAGLLLAEAAQRIEGAGAEGVLLCTNTMHKISRAIVESIGVPFLHVCDAIGEALLVKKIKKVGLLATAFTMEQDFYRSYIQDKYGVEVIIPEKSDRGIVHRVIYDELCKGIILDDSRKSYVRIVDELAEQGADGVILGCTEICMLISQADTTVTLLDSTEIHAQKAVAFSISEK</sequence>
<comment type="caution">
    <text evidence="3">The sequence shown here is derived from an EMBL/GenBank/DDBJ whole genome shotgun (WGS) entry which is preliminary data.</text>
</comment>
<dbReference type="GO" id="GO:0047661">
    <property type="term" value="F:amino-acid racemase activity"/>
    <property type="evidence" value="ECO:0007669"/>
    <property type="project" value="InterPro"/>
</dbReference>
<dbReference type="SUPFAM" id="SSF53681">
    <property type="entry name" value="Aspartate/glutamate racemase"/>
    <property type="match status" value="2"/>
</dbReference>
<dbReference type="PANTHER" id="PTHR21198">
    <property type="entry name" value="GLUTAMATE RACEMASE"/>
    <property type="match status" value="1"/>
</dbReference>
<proteinExistence type="inferred from homology"/>